<dbReference type="InterPro" id="IPR029787">
    <property type="entry name" value="Nucleotide_cyclase"/>
</dbReference>
<dbReference type="SMART" id="SM00052">
    <property type="entry name" value="EAL"/>
    <property type="match status" value="1"/>
</dbReference>
<feature type="domain" description="EAL" evidence="2">
    <location>
        <begin position="754"/>
        <end position="1003"/>
    </location>
</feature>
<dbReference type="PROSITE" id="PS50887">
    <property type="entry name" value="GGDEF"/>
    <property type="match status" value="1"/>
</dbReference>
<keyword evidence="1" id="KW-0812">Transmembrane</keyword>
<dbReference type="AlphaFoldDB" id="A0AA37JQ65"/>
<feature type="transmembrane region" description="Helical" evidence="1">
    <location>
        <begin position="12"/>
        <end position="34"/>
    </location>
</feature>
<dbReference type="InterPro" id="IPR000160">
    <property type="entry name" value="GGDEF_dom"/>
</dbReference>
<evidence type="ECO:0000313" key="5">
    <source>
        <dbReference type="Proteomes" id="UP001055091"/>
    </source>
</evidence>
<organism evidence="4 5">
    <name type="scientific">Hungatella hathewayi</name>
    <dbReference type="NCBI Taxonomy" id="154046"/>
    <lineage>
        <taxon>Bacteria</taxon>
        <taxon>Bacillati</taxon>
        <taxon>Bacillota</taxon>
        <taxon>Clostridia</taxon>
        <taxon>Lachnospirales</taxon>
        <taxon>Lachnospiraceae</taxon>
        <taxon>Hungatella</taxon>
    </lineage>
</organism>
<reference evidence="4" key="1">
    <citation type="submission" date="2022-01" db="EMBL/GenBank/DDBJ databases">
        <title>Novel bile acid biosynthetic pathways are enriched in the microbiome of centenarians.</title>
        <authorList>
            <person name="Sato Y."/>
            <person name="Atarashi K."/>
            <person name="Plichta R.D."/>
            <person name="Arai Y."/>
            <person name="Sasajima S."/>
            <person name="Kearney M.S."/>
            <person name="Suda W."/>
            <person name="Takeshita K."/>
            <person name="Sasaki T."/>
            <person name="Okamoto S."/>
            <person name="Skelly N.A."/>
            <person name="Okamura Y."/>
            <person name="Vlamakis H."/>
            <person name="Li Y."/>
            <person name="Tanoue T."/>
            <person name="Takei H."/>
            <person name="Nittono H."/>
            <person name="Narushima S."/>
            <person name="Irie J."/>
            <person name="Itoh H."/>
            <person name="Moriya K."/>
            <person name="Sugiura Y."/>
            <person name="Suematsu M."/>
            <person name="Moritoki N."/>
            <person name="Shibata S."/>
            <person name="Littman R.D."/>
            <person name="Fischbach A.M."/>
            <person name="Uwamino Y."/>
            <person name="Inoue T."/>
            <person name="Honda A."/>
            <person name="Hattori M."/>
            <person name="Murai T."/>
            <person name="Xavier J.R."/>
            <person name="Hirose N."/>
            <person name="Honda K."/>
        </authorList>
    </citation>
    <scope>NUCLEOTIDE SEQUENCE</scope>
    <source>
        <strain evidence="4">CE91-St55</strain>
    </source>
</reference>
<dbReference type="CDD" id="cd01949">
    <property type="entry name" value="GGDEF"/>
    <property type="match status" value="1"/>
</dbReference>
<sequence>MKKSRNESIRTHLLWPLLVLLIIQALIMAGMVLFGGVSKKLKNNEIHILSENTDNTRLYLEKETIHQWINVINDSGSMASEIQSVLDEQHKDASCISNDYDLNRKIADGIINRAVDLMRRSYGTGIFVVLNGPAAQNSTENTKAGFYIRDSNPGRSYNQDNSSLLLERGLPSLANKYGIPLDSFWDLGFDVTADDGRTDYYKKPFDSAVENQAKAGERLNFAYLSKPFRLSPKDIPVITYSAPIILEDGSVVGVFGLEMGIGRIEQVLSADRTESSFEVCYALGVRQAGENIITPVASSGYLYNQYFKGDEYLEYTDNEEEGIGELRSSDRAGWYASVKQLDVYNYNTPFEQEEWVLVGMARKNDLLSFYNSIRGMLLSSILIPIILSVFGVFVIGKIVTDPIRGLVNEVRKRSGEHGLTLTRVHIGEIDELTETIEQLSADVERSASKISSILEHANVLIGVFEYEETNESVFCSRSIFEMMGWAEPEEPYCYMSSGEFQKRMEEAIRNTKKDGVNYLFHINVSPASDDTGEAGVSGGPAAFSRGRWVRLILDKQEPGTILGVLSDVTSDVEEKEKLERERNYDLLTNLYNRRAFREQLVVAMADGGIQTAAVAMWDLDNLKYINDTYGHDEGDRYIVLFASCLKRLEKEGAIVSRYSGDEFVTLIYGSGGKEEIRHRVTGFMQFLQTVSLEMKGGYQIPIRVSGGMAWYPDDAVDFDTLLNYADFAMYMVKHSVKGIIMEFDSNDYSNNSYMLAGREELNRMLETREVDFAFQPITRRDGSVFGYELLMRPNFTNLKGIKEVLNLARAQAKLTQMETLTWYAGLKAVEKQDQAGALGQTERLFINSIASACMSKEEEADLWNRYGRYLSRVVTELTEGEPVNQEYMRQKIAVTKAWNGLIAIDDFGAGYNSETVLLDMEPDIIKVDMSLVQRIHEDPNRQLILNNILDFAAQNHITVLAEGVETKEELEFLIQCGVELFQGYYIGRPQMEIRPIDPYIVRKMQEFAEKSDFSQK</sequence>
<dbReference type="InterPro" id="IPR050706">
    <property type="entry name" value="Cyclic-di-GMP_PDE-like"/>
</dbReference>
<dbReference type="RefSeq" id="WP_118039999.1">
    <property type="nucleotide sequence ID" value="NZ_BQNJ01000002.1"/>
</dbReference>
<dbReference type="CDD" id="cd01948">
    <property type="entry name" value="EAL"/>
    <property type="match status" value="1"/>
</dbReference>
<dbReference type="PANTHER" id="PTHR33121:SF70">
    <property type="entry name" value="SIGNALING PROTEIN YKOW"/>
    <property type="match status" value="1"/>
</dbReference>
<dbReference type="SUPFAM" id="SSF55073">
    <property type="entry name" value="Nucleotide cyclase"/>
    <property type="match status" value="1"/>
</dbReference>
<dbReference type="InterPro" id="IPR043128">
    <property type="entry name" value="Rev_trsase/Diguanyl_cyclase"/>
</dbReference>
<dbReference type="SUPFAM" id="SSF141868">
    <property type="entry name" value="EAL domain-like"/>
    <property type="match status" value="1"/>
</dbReference>
<dbReference type="Pfam" id="PF00990">
    <property type="entry name" value="GGDEF"/>
    <property type="match status" value="1"/>
</dbReference>
<dbReference type="Proteomes" id="UP001055091">
    <property type="component" value="Unassembled WGS sequence"/>
</dbReference>
<accession>A0AA37JQ65</accession>
<evidence type="ECO:0000256" key="1">
    <source>
        <dbReference type="SAM" id="Phobius"/>
    </source>
</evidence>
<proteinExistence type="predicted"/>
<dbReference type="EMBL" id="BQNJ01000002">
    <property type="protein sequence ID" value="GKH03051.1"/>
    <property type="molecule type" value="Genomic_DNA"/>
</dbReference>
<dbReference type="PANTHER" id="PTHR33121">
    <property type="entry name" value="CYCLIC DI-GMP PHOSPHODIESTERASE PDEF"/>
    <property type="match status" value="1"/>
</dbReference>
<dbReference type="Pfam" id="PF00563">
    <property type="entry name" value="EAL"/>
    <property type="match status" value="1"/>
</dbReference>
<keyword evidence="1" id="KW-1133">Transmembrane helix</keyword>
<keyword evidence="1" id="KW-0472">Membrane</keyword>
<feature type="domain" description="GGDEF" evidence="3">
    <location>
        <begin position="610"/>
        <end position="745"/>
    </location>
</feature>
<evidence type="ECO:0000259" key="3">
    <source>
        <dbReference type="PROSITE" id="PS50887"/>
    </source>
</evidence>
<dbReference type="Gene3D" id="3.20.20.450">
    <property type="entry name" value="EAL domain"/>
    <property type="match status" value="1"/>
</dbReference>
<dbReference type="SMART" id="SM00267">
    <property type="entry name" value="GGDEF"/>
    <property type="match status" value="1"/>
</dbReference>
<evidence type="ECO:0000313" key="4">
    <source>
        <dbReference type="EMBL" id="GKH03051.1"/>
    </source>
</evidence>
<dbReference type="NCBIfam" id="TIGR00254">
    <property type="entry name" value="GGDEF"/>
    <property type="match status" value="1"/>
</dbReference>
<dbReference type="PROSITE" id="PS50883">
    <property type="entry name" value="EAL"/>
    <property type="match status" value="1"/>
</dbReference>
<comment type="caution">
    <text evidence="4">The sequence shown here is derived from an EMBL/GenBank/DDBJ whole genome shotgun (WGS) entry which is preliminary data.</text>
</comment>
<name>A0AA37JQ65_9FIRM</name>
<gene>
    <name evidence="4" type="ORF">CE91St55_50320</name>
</gene>
<dbReference type="InterPro" id="IPR001633">
    <property type="entry name" value="EAL_dom"/>
</dbReference>
<evidence type="ECO:0000259" key="2">
    <source>
        <dbReference type="PROSITE" id="PS50883"/>
    </source>
</evidence>
<protein>
    <submittedName>
        <fullName evidence="4">GGDEF-domain containing protein</fullName>
    </submittedName>
</protein>
<dbReference type="Gene3D" id="3.30.70.270">
    <property type="match status" value="1"/>
</dbReference>
<dbReference type="InterPro" id="IPR035919">
    <property type="entry name" value="EAL_sf"/>
</dbReference>
<dbReference type="GO" id="GO:0071111">
    <property type="term" value="F:cyclic-guanylate-specific phosphodiesterase activity"/>
    <property type="evidence" value="ECO:0007669"/>
    <property type="project" value="InterPro"/>
</dbReference>
<dbReference type="CDD" id="cd18773">
    <property type="entry name" value="PDC1_HK_sensor"/>
    <property type="match status" value="1"/>
</dbReference>